<keyword evidence="3" id="KW-1185">Reference proteome</keyword>
<feature type="region of interest" description="Disordered" evidence="1">
    <location>
        <begin position="54"/>
        <end position="80"/>
    </location>
</feature>
<dbReference type="AlphaFoldDB" id="A0A0U5BYU7"/>
<dbReference type="EMBL" id="CCXZ01000188">
    <property type="protein sequence ID" value="CEG18995.1"/>
    <property type="molecule type" value="Genomic_DNA"/>
</dbReference>
<evidence type="ECO:0000313" key="2">
    <source>
        <dbReference type="EMBL" id="CEG18995.1"/>
    </source>
</evidence>
<sequence>MYVMRVHGVRVAVGNGGLIFIAPPYPHPNPSPVGRGALSACGLTDSLVRQPRPAEVTHQDLALSESPIPNPSPQSTPRFI</sequence>
<accession>A0A0U5BYU7</accession>
<organism evidence="2 3">
    <name type="scientific">Xanthomonas citri pv. citri</name>
    <dbReference type="NCBI Taxonomy" id="611301"/>
    <lineage>
        <taxon>Bacteria</taxon>
        <taxon>Pseudomonadati</taxon>
        <taxon>Pseudomonadota</taxon>
        <taxon>Gammaproteobacteria</taxon>
        <taxon>Lysobacterales</taxon>
        <taxon>Lysobacteraceae</taxon>
        <taxon>Xanthomonas</taxon>
    </lineage>
</organism>
<gene>
    <name evidence="2" type="ORF">XAC3562_90128</name>
</gene>
<name>A0A0U5BYU7_XANCI</name>
<evidence type="ECO:0000256" key="1">
    <source>
        <dbReference type="SAM" id="MobiDB-lite"/>
    </source>
</evidence>
<reference evidence="2 3" key="1">
    <citation type="submission" date="2014-09" db="EMBL/GenBank/DDBJ databases">
        <authorList>
            <person name="Regsiter A."/>
        </authorList>
    </citation>
    <scope>NUCLEOTIDE SEQUENCE [LARGE SCALE GENOMIC DNA]</scope>
</reference>
<dbReference type="Proteomes" id="UP000052230">
    <property type="component" value="Unassembled WGS sequence"/>
</dbReference>
<comment type="caution">
    <text evidence="2">The sequence shown here is derived from an EMBL/GenBank/DDBJ whole genome shotgun (WGS) entry which is preliminary data.</text>
</comment>
<evidence type="ECO:0000313" key="3">
    <source>
        <dbReference type="Proteomes" id="UP000052230"/>
    </source>
</evidence>
<protein>
    <submittedName>
        <fullName evidence="2">Uncharacterized protein</fullName>
    </submittedName>
</protein>
<proteinExistence type="predicted"/>